<evidence type="ECO:0000259" key="6">
    <source>
        <dbReference type="Pfam" id="PF02631"/>
    </source>
</evidence>
<evidence type="ECO:0000256" key="5">
    <source>
        <dbReference type="HAMAP-Rule" id="MF_01114"/>
    </source>
</evidence>
<evidence type="ECO:0000313" key="8">
    <source>
        <dbReference type="EMBL" id="OGB74209.1"/>
    </source>
</evidence>
<dbReference type="GO" id="GO:0005737">
    <property type="term" value="C:cytoplasm"/>
    <property type="evidence" value="ECO:0007669"/>
    <property type="project" value="UniProtKB-SubCell"/>
</dbReference>
<evidence type="ECO:0000256" key="1">
    <source>
        <dbReference type="ARBA" id="ARBA00004496"/>
    </source>
</evidence>
<comment type="caution">
    <text evidence="8">The sequence shown here is derived from an EMBL/GenBank/DDBJ whole genome shotgun (WGS) entry which is preliminary data.</text>
</comment>
<dbReference type="EMBL" id="META01000003">
    <property type="protein sequence ID" value="OGB74209.1"/>
    <property type="molecule type" value="Genomic_DNA"/>
</dbReference>
<dbReference type="PANTHER" id="PTHR33602">
    <property type="entry name" value="REGULATORY PROTEIN RECX FAMILY PROTEIN"/>
    <property type="match status" value="1"/>
</dbReference>
<comment type="function">
    <text evidence="5">Modulates RecA activity.</text>
</comment>
<dbReference type="InterPro" id="IPR003783">
    <property type="entry name" value="Regulatory_RecX"/>
</dbReference>
<comment type="similarity">
    <text evidence="2 5">Belongs to the RecX family.</text>
</comment>
<dbReference type="InterPro" id="IPR053926">
    <property type="entry name" value="RecX_HTH_1st"/>
</dbReference>
<dbReference type="HAMAP" id="MF_01114">
    <property type="entry name" value="RecX"/>
    <property type="match status" value="1"/>
</dbReference>
<feature type="domain" description="RecX first three-helical" evidence="7">
    <location>
        <begin position="63"/>
        <end position="100"/>
    </location>
</feature>
<dbReference type="InterPro" id="IPR053924">
    <property type="entry name" value="RecX_HTH_2nd"/>
</dbReference>
<proteinExistence type="inferred from homology"/>
<dbReference type="PANTHER" id="PTHR33602:SF1">
    <property type="entry name" value="REGULATORY PROTEIN RECX FAMILY PROTEIN"/>
    <property type="match status" value="1"/>
</dbReference>
<evidence type="ECO:0000256" key="4">
    <source>
        <dbReference type="ARBA" id="ARBA00022490"/>
    </source>
</evidence>
<reference evidence="8 9" key="1">
    <citation type="journal article" date="2016" name="Nat. Commun.">
        <title>Thousands of microbial genomes shed light on interconnected biogeochemical processes in an aquifer system.</title>
        <authorList>
            <person name="Anantharaman K."/>
            <person name="Brown C.T."/>
            <person name="Hug L.A."/>
            <person name="Sharon I."/>
            <person name="Castelle C.J."/>
            <person name="Probst A.J."/>
            <person name="Thomas B.C."/>
            <person name="Singh A."/>
            <person name="Wilkins M.J."/>
            <person name="Karaoz U."/>
            <person name="Brodie E.L."/>
            <person name="Williams K.H."/>
            <person name="Hubbard S.S."/>
            <person name="Banfield J.F."/>
        </authorList>
    </citation>
    <scope>NUCLEOTIDE SEQUENCE [LARGE SCALE GENOMIC DNA]</scope>
</reference>
<organism evidence="8 9">
    <name type="scientific">candidate division Kazan bacterium RBG_13_50_9</name>
    <dbReference type="NCBI Taxonomy" id="1798535"/>
    <lineage>
        <taxon>Bacteria</taxon>
        <taxon>Bacteria division Kazan-3B-28</taxon>
    </lineage>
</organism>
<keyword evidence="4 5" id="KW-0963">Cytoplasm</keyword>
<dbReference type="Pfam" id="PF21982">
    <property type="entry name" value="RecX_HTH1"/>
    <property type="match status" value="1"/>
</dbReference>
<dbReference type="GO" id="GO:0006282">
    <property type="term" value="P:regulation of DNA repair"/>
    <property type="evidence" value="ECO:0007669"/>
    <property type="project" value="UniProtKB-UniRule"/>
</dbReference>
<dbReference type="AlphaFoldDB" id="A0A1F4NS21"/>
<comment type="subcellular location">
    <subcellularLocation>
        <location evidence="1 5">Cytoplasm</location>
    </subcellularLocation>
</comment>
<dbReference type="STRING" id="1798535.A2V68_00335"/>
<accession>A0A1F4NS21</accession>
<evidence type="ECO:0000259" key="7">
    <source>
        <dbReference type="Pfam" id="PF21982"/>
    </source>
</evidence>
<evidence type="ECO:0000256" key="3">
    <source>
        <dbReference type="ARBA" id="ARBA00018111"/>
    </source>
</evidence>
<feature type="domain" description="RecX second three-helical" evidence="6">
    <location>
        <begin position="107"/>
        <end position="148"/>
    </location>
</feature>
<name>A0A1F4NS21_UNCK3</name>
<protein>
    <recommendedName>
        <fullName evidence="3 5">Regulatory protein RecX</fullName>
    </recommendedName>
</protein>
<dbReference type="InterPro" id="IPR036388">
    <property type="entry name" value="WH-like_DNA-bd_sf"/>
</dbReference>
<evidence type="ECO:0000256" key="2">
    <source>
        <dbReference type="ARBA" id="ARBA00009695"/>
    </source>
</evidence>
<dbReference type="Gene3D" id="1.10.10.10">
    <property type="entry name" value="Winged helix-like DNA-binding domain superfamily/Winged helix DNA-binding domain"/>
    <property type="match status" value="2"/>
</dbReference>
<gene>
    <name evidence="5" type="primary">recX</name>
    <name evidence="8" type="ORF">A2V68_00335</name>
</gene>
<sequence>MPKITKIVSQSSNSGRVSVFVDEKFLVGIDKLSWIRYGLKIGDPINAALCQRLVKEGEEHKTYDKALKLLSYRPQSISEIKKKLSRRFAPADIDVTIQRLSRNGLLNDREFAVSWVRERMQTRHRSVNHLTAELRRKGIDRGTIQIALETSQADDQEVDVAVALLQKRLAASGSTTINEKLKAYLSRRGFTYKTIAAAAKKVKCPDQVNP</sequence>
<dbReference type="Pfam" id="PF02631">
    <property type="entry name" value="RecX_HTH2"/>
    <property type="match status" value="1"/>
</dbReference>
<evidence type="ECO:0000313" key="9">
    <source>
        <dbReference type="Proteomes" id="UP000176651"/>
    </source>
</evidence>
<dbReference type="Proteomes" id="UP000176651">
    <property type="component" value="Unassembled WGS sequence"/>
</dbReference>